<reference evidence="1 2" key="1">
    <citation type="journal article" date="2006" name="Science">
        <title>The genome of black cottonwood, Populus trichocarpa (Torr. &amp; Gray).</title>
        <authorList>
            <person name="Tuskan G.A."/>
            <person name="Difazio S."/>
            <person name="Jansson S."/>
            <person name="Bohlmann J."/>
            <person name="Grigoriev I."/>
            <person name="Hellsten U."/>
            <person name="Putnam N."/>
            <person name="Ralph S."/>
            <person name="Rombauts S."/>
            <person name="Salamov A."/>
            <person name="Schein J."/>
            <person name="Sterck L."/>
            <person name="Aerts A."/>
            <person name="Bhalerao R.R."/>
            <person name="Bhalerao R.P."/>
            <person name="Blaudez D."/>
            <person name="Boerjan W."/>
            <person name="Brun A."/>
            <person name="Brunner A."/>
            <person name="Busov V."/>
            <person name="Campbell M."/>
            <person name="Carlson J."/>
            <person name="Chalot M."/>
            <person name="Chapman J."/>
            <person name="Chen G.L."/>
            <person name="Cooper D."/>
            <person name="Coutinho P.M."/>
            <person name="Couturier J."/>
            <person name="Covert S."/>
            <person name="Cronk Q."/>
            <person name="Cunningham R."/>
            <person name="Davis J."/>
            <person name="Degroeve S."/>
            <person name="Dejardin A."/>
            <person name="Depamphilis C."/>
            <person name="Detter J."/>
            <person name="Dirks B."/>
            <person name="Dubchak I."/>
            <person name="Duplessis S."/>
            <person name="Ehlting J."/>
            <person name="Ellis B."/>
            <person name="Gendler K."/>
            <person name="Goodstein D."/>
            <person name="Gribskov M."/>
            <person name="Grimwood J."/>
            <person name="Groover A."/>
            <person name="Gunter L."/>
            <person name="Hamberger B."/>
            <person name="Heinze B."/>
            <person name="Helariutta Y."/>
            <person name="Henrissat B."/>
            <person name="Holligan D."/>
            <person name="Holt R."/>
            <person name="Huang W."/>
            <person name="Islam-Faridi N."/>
            <person name="Jones S."/>
            <person name="Jones-Rhoades M."/>
            <person name="Jorgensen R."/>
            <person name="Joshi C."/>
            <person name="Kangasjarvi J."/>
            <person name="Karlsson J."/>
            <person name="Kelleher C."/>
            <person name="Kirkpatrick R."/>
            <person name="Kirst M."/>
            <person name="Kohler A."/>
            <person name="Kalluri U."/>
            <person name="Larimer F."/>
            <person name="Leebens-Mack J."/>
            <person name="Leple J.C."/>
            <person name="Locascio P."/>
            <person name="Lou Y."/>
            <person name="Lucas S."/>
            <person name="Martin F."/>
            <person name="Montanini B."/>
            <person name="Napoli C."/>
            <person name="Nelson D.R."/>
            <person name="Nelson C."/>
            <person name="Nieminen K."/>
            <person name="Nilsson O."/>
            <person name="Pereda V."/>
            <person name="Peter G."/>
            <person name="Philippe R."/>
            <person name="Pilate G."/>
            <person name="Poliakov A."/>
            <person name="Razumovskaya J."/>
            <person name="Richardson P."/>
            <person name="Rinaldi C."/>
            <person name="Ritland K."/>
            <person name="Rouze P."/>
            <person name="Ryaboy D."/>
            <person name="Schmutz J."/>
            <person name="Schrader J."/>
            <person name="Segerman B."/>
            <person name="Shin H."/>
            <person name="Siddiqui A."/>
            <person name="Sterky F."/>
            <person name="Terry A."/>
            <person name="Tsai C.J."/>
            <person name="Uberbacher E."/>
            <person name="Unneberg P."/>
            <person name="Vahala J."/>
            <person name="Wall K."/>
            <person name="Wessler S."/>
            <person name="Yang G."/>
            <person name="Yin T."/>
            <person name="Douglas C."/>
            <person name="Marra M."/>
            <person name="Sandberg G."/>
            <person name="Van de Peer Y."/>
            <person name="Rokhsar D."/>
        </authorList>
    </citation>
    <scope>NUCLEOTIDE SEQUENCE [LARGE SCALE GENOMIC DNA]</scope>
    <source>
        <strain evidence="2">cv. Nisqually</strain>
    </source>
</reference>
<evidence type="ECO:0000313" key="2">
    <source>
        <dbReference type="Proteomes" id="UP000006729"/>
    </source>
</evidence>
<dbReference type="Gramene" id="Potri.005G134850.1.v4.1">
    <property type="protein sequence ID" value="Potri.005G134850.1.v4.1"/>
    <property type="gene ID" value="Potri.005G134850.v4.1"/>
</dbReference>
<dbReference type="AlphaFoldDB" id="A0A3N7F203"/>
<dbReference type="EMBL" id="CM009294">
    <property type="protein sequence ID" value="RQO90482.1"/>
    <property type="molecule type" value="Genomic_DNA"/>
</dbReference>
<dbReference type="InParanoid" id="A0A3N7F203"/>
<proteinExistence type="predicted"/>
<dbReference type="Proteomes" id="UP000006729">
    <property type="component" value="Chromosome 5"/>
</dbReference>
<sequence>MPKAVPNRFFTFTGSQTITCSYFNVLFITSQVFINVNSIRFMAPSMSTRAEV</sequence>
<keyword evidence="2" id="KW-1185">Reference proteome</keyword>
<name>A0A3N7F203_POPTR</name>
<accession>A0A3N7F203</accession>
<protein>
    <submittedName>
        <fullName evidence="1">Uncharacterized protein</fullName>
    </submittedName>
</protein>
<evidence type="ECO:0000313" key="1">
    <source>
        <dbReference type="EMBL" id="RQO90482.1"/>
    </source>
</evidence>
<gene>
    <name evidence="1" type="ORF">POPTR_005G134850</name>
</gene>
<organism evidence="1 2">
    <name type="scientific">Populus trichocarpa</name>
    <name type="common">Western balsam poplar</name>
    <name type="synonym">Populus balsamifera subsp. trichocarpa</name>
    <dbReference type="NCBI Taxonomy" id="3694"/>
    <lineage>
        <taxon>Eukaryota</taxon>
        <taxon>Viridiplantae</taxon>
        <taxon>Streptophyta</taxon>
        <taxon>Embryophyta</taxon>
        <taxon>Tracheophyta</taxon>
        <taxon>Spermatophyta</taxon>
        <taxon>Magnoliopsida</taxon>
        <taxon>eudicotyledons</taxon>
        <taxon>Gunneridae</taxon>
        <taxon>Pentapetalae</taxon>
        <taxon>rosids</taxon>
        <taxon>fabids</taxon>
        <taxon>Malpighiales</taxon>
        <taxon>Salicaceae</taxon>
        <taxon>Saliceae</taxon>
        <taxon>Populus</taxon>
    </lineage>
</organism>